<evidence type="ECO:0000313" key="2">
    <source>
        <dbReference type="Proteomes" id="UP000887116"/>
    </source>
</evidence>
<proteinExistence type="predicted"/>
<dbReference type="Proteomes" id="UP000887116">
    <property type="component" value="Unassembled WGS sequence"/>
</dbReference>
<sequence length="81" mass="9455">IIKRYTVYECGVETELFSQKEECCICNFKESDMYGQPLSQEILRGWLSLEMTTHSIIYLYVPTKSTVFVKYATRLSLDLVT</sequence>
<feature type="non-terminal residue" evidence="1">
    <location>
        <position position="1"/>
    </location>
</feature>
<keyword evidence="2" id="KW-1185">Reference proteome</keyword>
<protein>
    <submittedName>
        <fullName evidence="1">Uncharacterized protein</fullName>
    </submittedName>
</protein>
<dbReference type="EMBL" id="BMAO01017635">
    <property type="protein sequence ID" value="GFR17287.1"/>
    <property type="molecule type" value="Genomic_DNA"/>
</dbReference>
<dbReference type="AlphaFoldDB" id="A0A8X6LQT6"/>
<name>A0A8X6LQT6_TRICU</name>
<accession>A0A8X6LQT6</accession>
<reference evidence="1" key="1">
    <citation type="submission" date="2020-07" db="EMBL/GenBank/DDBJ databases">
        <title>Multicomponent nature underlies the extraordinary mechanical properties of spider dragline silk.</title>
        <authorList>
            <person name="Kono N."/>
            <person name="Nakamura H."/>
            <person name="Mori M."/>
            <person name="Yoshida Y."/>
            <person name="Ohtoshi R."/>
            <person name="Malay A.D."/>
            <person name="Moran D.A.P."/>
            <person name="Tomita M."/>
            <person name="Numata K."/>
            <person name="Arakawa K."/>
        </authorList>
    </citation>
    <scope>NUCLEOTIDE SEQUENCE</scope>
</reference>
<comment type="caution">
    <text evidence="1">The sequence shown here is derived from an EMBL/GenBank/DDBJ whole genome shotgun (WGS) entry which is preliminary data.</text>
</comment>
<evidence type="ECO:0000313" key="1">
    <source>
        <dbReference type="EMBL" id="GFR17287.1"/>
    </source>
</evidence>
<organism evidence="1 2">
    <name type="scientific">Trichonephila clavata</name>
    <name type="common">Joro spider</name>
    <name type="synonym">Nephila clavata</name>
    <dbReference type="NCBI Taxonomy" id="2740835"/>
    <lineage>
        <taxon>Eukaryota</taxon>
        <taxon>Metazoa</taxon>
        <taxon>Ecdysozoa</taxon>
        <taxon>Arthropoda</taxon>
        <taxon>Chelicerata</taxon>
        <taxon>Arachnida</taxon>
        <taxon>Araneae</taxon>
        <taxon>Araneomorphae</taxon>
        <taxon>Entelegynae</taxon>
        <taxon>Araneoidea</taxon>
        <taxon>Nephilidae</taxon>
        <taxon>Trichonephila</taxon>
    </lineage>
</organism>
<gene>
    <name evidence="1" type="ORF">TNCT_114501</name>
</gene>